<dbReference type="AlphaFoldDB" id="A0A8D8LJ39"/>
<evidence type="ECO:0000256" key="4">
    <source>
        <dbReference type="ARBA" id="ARBA00022729"/>
    </source>
</evidence>
<keyword evidence="4" id="KW-0732">Signal</keyword>
<dbReference type="EMBL" id="HBUF01007999">
    <property type="protein sequence ID" value="CAG6607443.1"/>
    <property type="molecule type" value="Transcribed_RNA"/>
</dbReference>
<dbReference type="InterPro" id="IPR004911">
    <property type="entry name" value="Interferon-induced_GILT"/>
</dbReference>
<proteinExistence type="inferred from homology"/>
<keyword evidence="3" id="KW-0964">Secreted</keyword>
<evidence type="ECO:0000256" key="1">
    <source>
        <dbReference type="ARBA" id="ARBA00004613"/>
    </source>
</evidence>
<evidence type="ECO:0000256" key="2">
    <source>
        <dbReference type="ARBA" id="ARBA00005679"/>
    </source>
</evidence>
<accession>A0A8D8LJ39</accession>
<protein>
    <submittedName>
        <fullName evidence="6">Gamma-interferon-inducible lysosomal thiol reductase</fullName>
    </submittedName>
</protein>
<dbReference type="Gene3D" id="3.40.30.10">
    <property type="entry name" value="Glutaredoxin"/>
    <property type="match status" value="1"/>
</dbReference>
<sequence length="251" mass="28134">MVSSINFFCECHTSVQVPIIFTMRLITSNVFFGELAMFLLLVTLVSCNLSEESTQISANKKDIIKTKVSAYVESLCPACLAFIHDQLAPAFSKYSDYIQLDMVPFGNAEVYRHTTDREEVHCQHGPQECLGNLYEACANHLLQDKDPKTLMNYYDCLTVNPDQHDMKKSAKACAKKLEINFEALSKCTKHEGPDLILDYGNRTEALAGRIGVPAIAFDDDFQPKEQDAILSNFVNTLCDKLKGKKPSDCKN</sequence>
<comment type="similarity">
    <text evidence="2">Belongs to the GILT family.</text>
</comment>
<evidence type="ECO:0000256" key="3">
    <source>
        <dbReference type="ARBA" id="ARBA00022525"/>
    </source>
</evidence>
<evidence type="ECO:0000313" key="6">
    <source>
        <dbReference type="EMBL" id="CAG6607443.1"/>
    </source>
</evidence>
<comment type="subcellular location">
    <subcellularLocation>
        <location evidence="1">Secreted</location>
    </subcellularLocation>
</comment>
<dbReference type="PANTHER" id="PTHR13234:SF8">
    <property type="entry name" value="GAMMA-INTERFERON-INDUCIBLE LYSOSOMAL THIOL REDUCTASE"/>
    <property type="match status" value="1"/>
</dbReference>
<dbReference type="GO" id="GO:0005576">
    <property type="term" value="C:extracellular region"/>
    <property type="evidence" value="ECO:0007669"/>
    <property type="project" value="UniProtKB-SubCell"/>
</dbReference>
<dbReference type="PANTHER" id="PTHR13234">
    <property type="entry name" value="GAMMA-INTERFERON INDUCIBLE LYSOSOMAL THIOL REDUCTASE GILT"/>
    <property type="match status" value="1"/>
</dbReference>
<name>A0A8D8LJ39_9HEMI</name>
<evidence type="ECO:0000256" key="5">
    <source>
        <dbReference type="ARBA" id="ARBA00023180"/>
    </source>
</evidence>
<dbReference type="Pfam" id="PF03227">
    <property type="entry name" value="GILT"/>
    <property type="match status" value="1"/>
</dbReference>
<reference evidence="6" key="1">
    <citation type="submission" date="2021-05" db="EMBL/GenBank/DDBJ databases">
        <authorList>
            <person name="Alioto T."/>
            <person name="Alioto T."/>
            <person name="Gomez Garrido J."/>
        </authorList>
    </citation>
    <scope>NUCLEOTIDE SEQUENCE</scope>
</reference>
<organism evidence="6">
    <name type="scientific">Cacopsylla melanoneura</name>
    <dbReference type="NCBI Taxonomy" id="428564"/>
    <lineage>
        <taxon>Eukaryota</taxon>
        <taxon>Metazoa</taxon>
        <taxon>Ecdysozoa</taxon>
        <taxon>Arthropoda</taxon>
        <taxon>Hexapoda</taxon>
        <taxon>Insecta</taxon>
        <taxon>Pterygota</taxon>
        <taxon>Neoptera</taxon>
        <taxon>Paraneoptera</taxon>
        <taxon>Hemiptera</taxon>
        <taxon>Sternorrhyncha</taxon>
        <taxon>Psylloidea</taxon>
        <taxon>Psyllidae</taxon>
        <taxon>Psyllinae</taxon>
        <taxon>Cacopsylla</taxon>
    </lineage>
</organism>
<keyword evidence="5" id="KW-0325">Glycoprotein</keyword>
<dbReference type="GO" id="GO:0016671">
    <property type="term" value="F:oxidoreductase activity, acting on a sulfur group of donors, disulfide as acceptor"/>
    <property type="evidence" value="ECO:0007669"/>
    <property type="project" value="InterPro"/>
</dbReference>